<dbReference type="SUPFAM" id="SSF48239">
    <property type="entry name" value="Terpenoid cyclases/Protein prenyltransferases"/>
    <property type="match status" value="1"/>
</dbReference>
<gene>
    <name evidence="1" type="ORF">S01H4_59020</name>
</gene>
<dbReference type="AlphaFoldDB" id="X1DCH6"/>
<feature type="non-terminal residue" evidence="1">
    <location>
        <position position="209"/>
    </location>
</feature>
<name>X1DCH6_9ZZZZ</name>
<organism evidence="1">
    <name type="scientific">marine sediment metagenome</name>
    <dbReference type="NCBI Taxonomy" id="412755"/>
    <lineage>
        <taxon>unclassified sequences</taxon>
        <taxon>metagenomes</taxon>
        <taxon>ecological metagenomes</taxon>
    </lineage>
</organism>
<feature type="non-terminal residue" evidence="1">
    <location>
        <position position="1"/>
    </location>
</feature>
<proteinExistence type="predicted"/>
<comment type="caution">
    <text evidence="1">The sequence shown here is derived from an EMBL/GenBank/DDBJ whole genome shotgun (WGS) entry which is preliminary data.</text>
</comment>
<sequence length="209" mass="23549">SEADVSRAKNLATLFTTTHHNQIGLFVEPDIDSNYRAIDSTNFTFTNINAPDLIDPNNNTNVEFFLKDIFFNYIFEKQNYDGSYSDIAGLGNMFSTYMAIETLKIANISYLERRVQLGETDNIANYLISSLNGGGWGFRDNQYLNDSDIISTFSAIELAYSISEIPIIINKKVGEFINSTWSLGSYRLTNNSLIITPETTFYGVRAYLG</sequence>
<accession>X1DCH6</accession>
<evidence type="ECO:0000313" key="1">
    <source>
        <dbReference type="EMBL" id="GAH06000.1"/>
    </source>
</evidence>
<dbReference type="InterPro" id="IPR008930">
    <property type="entry name" value="Terpenoid_cyclase/PrenylTrfase"/>
</dbReference>
<protein>
    <submittedName>
        <fullName evidence="1">Uncharacterized protein</fullName>
    </submittedName>
</protein>
<dbReference type="EMBL" id="BART01034552">
    <property type="protein sequence ID" value="GAH06000.1"/>
    <property type="molecule type" value="Genomic_DNA"/>
</dbReference>
<reference evidence="1" key="1">
    <citation type="journal article" date="2014" name="Front. Microbiol.">
        <title>High frequency of phylogenetically diverse reductive dehalogenase-homologous genes in deep subseafloor sedimentary metagenomes.</title>
        <authorList>
            <person name="Kawai M."/>
            <person name="Futagami T."/>
            <person name="Toyoda A."/>
            <person name="Takaki Y."/>
            <person name="Nishi S."/>
            <person name="Hori S."/>
            <person name="Arai W."/>
            <person name="Tsubouchi T."/>
            <person name="Morono Y."/>
            <person name="Uchiyama I."/>
            <person name="Ito T."/>
            <person name="Fujiyama A."/>
            <person name="Inagaki F."/>
            <person name="Takami H."/>
        </authorList>
    </citation>
    <scope>NUCLEOTIDE SEQUENCE</scope>
    <source>
        <strain evidence="1">Expedition CK06-06</strain>
    </source>
</reference>